<name>A0A0C9TWS8_PAXIN</name>
<reference evidence="2 3" key="1">
    <citation type="submission" date="2014-06" db="EMBL/GenBank/DDBJ databases">
        <authorList>
            <consortium name="DOE Joint Genome Institute"/>
            <person name="Kuo A."/>
            <person name="Kohler A."/>
            <person name="Nagy L.G."/>
            <person name="Floudas D."/>
            <person name="Copeland A."/>
            <person name="Barry K.W."/>
            <person name="Cichocki N."/>
            <person name="Veneault-Fourrey C."/>
            <person name="LaButti K."/>
            <person name="Lindquist E.A."/>
            <person name="Lipzen A."/>
            <person name="Lundell T."/>
            <person name="Morin E."/>
            <person name="Murat C."/>
            <person name="Sun H."/>
            <person name="Tunlid A."/>
            <person name="Henrissat B."/>
            <person name="Grigoriev I.V."/>
            <person name="Hibbett D.S."/>
            <person name="Martin F."/>
            <person name="Nordberg H.P."/>
            <person name="Cantor M.N."/>
            <person name="Hua S.X."/>
        </authorList>
    </citation>
    <scope>NUCLEOTIDE SEQUENCE [LARGE SCALE GENOMIC DNA]</scope>
    <source>
        <strain evidence="2 3">ATCC 200175</strain>
    </source>
</reference>
<dbReference type="HOGENOM" id="CLU_1518364_0_0_1"/>
<dbReference type="Proteomes" id="UP000053647">
    <property type="component" value="Unassembled WGS sequence"/>
</dbReference>
<sequence>MDNLNTDRPRPALTKWRSAADLGRPSTSGLSRSGFEPGSLMNLHPRSGEQGPSDGAELSLPDPPPFLTRCQRRRIAAATSQWKLQASKSWVTTNTLAHSRVCVPSLSLKSTYAIVKSQVARVKVTLNSLLRIRYLAAKASCPWYTSQNRVARHPIPTRTPTVHPLSDVSLSHLLDDF</sequence>
<evidence type="ECO:0000313" key="3">
    <source>
        <dbReference type="Proteomes" id="UP000053647"/>
    </source>
</evidence>
<reference evidence="3" key="2">
    <citation type="submission" date="2015-01" db="EMBL/GenBank/DDBJ databases">
        <title>Evolutionary Origins and Diversification of the Mycorrhizal Mutualists.</title>
        <authorList>
            <consortium name="DOE Joint Genome Institute"/>
            <consortium name="Mycorrhizal Genomics Consortium"/>
            <person name="Kohler A."/>
            <person name="Kuo A."/>
            <person name="Nagy L.G."/>
            <person name="Floudas D."/>
            <person name="Copeland A."/>
            <person name="Barry K.W."/>
            <person name="Cichocki N."/>
            <person name="Veneault-Fourrey C."/>
            <person name="LaButti K."/>
            <person name="Lindquist E.A."/>
            <person name="Lipzen A."/>
            <person name="Lundell T."/>
            <person name="Morin E."/>
            <person name="Murat C."/>
            <person name="Riley R."/>
            <person name="Ohm R."/>
            <person name="Sun H."/>
            <person name="Tunlid A."/>
            <person name="Henrissat B."/>
            <person name="Grigoriev I.V."/>
            <person name="Hibbett D.S."/>
            <person name="Martin F."/>
        </authorList>
    </citation>
    <scope>NUCLEOTIDE SEQUENCE [LARGE SCALE GENOMIC DNA]</scope>
    <source>
        <strain evidence="3">ATCC 200175</strain>
    </source>
</reference>
<protein>
    <submittedName>
        <fullName evidence="2">Uncharacterized protein</fullName>
    </submittedName>
</protein>
<evidence type="ECO:0000256" key="1">
    <source>
        <dbReference type="SAM" id="MobiDB-lite"/>
    </source>
</evidence>
<proteinExistence type="predicted"/>
<organism evidence="2 3">
    <name type="scientific">Paxillus involutus ATCC 200175</name>
    <dbReference type="NCBI Taxonomy" id="664439"/>
    <lineage>
        <taxon>Eukaryota</taxon>
        <taxon>Fungi</taxon>
        <taxon>Dikarya</taxon>
        <taxon>Basidiomycota</taxon>
        <taxon>Agaricomycotina</taxon>
        <taxon>Agaricomycetes</taxon>
        <taxon>Agaricomycetidae</taxon>
        <taxon>Boletales</taxon>
        <taxon>Paxilineae</taxon>
        <taxon>Paxillaceae</taxon>
        <taxon>Paxillus</taxon>
    </lineage>
</organism>
<evidence type="ECO:0000313" key="2">
    <source>
        <dbReference type="EMBL" id="KIJ14688.1"/>
    </source>
</evidence>
<gene>
    <name evidence="2" type="ORF">PAXINDRAFT_169600</name>
</gene>
<dbReference type="AlphaFoldDB" id="A0A0C9TWS8"/>
<keyword evidence="3" id="KW-1185">Reference proteome</keyword>
<dbReference type="EMBL" id="KN819341">
    <property type="protein sequence ID" value="KIJ14688.1"/>
    <property type="molecule type" value="Genomic_DNA"/>
</dbReference>
<accession>A0A0C9TWS8</accession>
<feature type="region of interest" description="Disordered" evidence="1">
    <location>
        <begin position="1"/>
        <end position="63"/>
    </location>
</feature>
<feature type="compositionally biased region" description="Basic and acidic residues" evidence="1">
    <location>
        <begin position="1"/>
        <end position="10"/>
    </location>
</feature>